<keyword evidence="5 10" id="KW-0812">Transmembrane</keyword>
<evidence type="ECO:0000256" key="9">
    <source>
        <dbReference type="PIRNR" id="PIRNR016636"/>
    </source>
</evidence>
<comment type="subcellular location">
    <subcellularLocation>
        <location evidence="1">Cell membrane</location>
        <topology evidence="1">Multi-pass membrane protein</topology>
    </subcellularLocation>
</comment>
<comment type="similarity">
    <text evidence="2 9">Belongs to the membrane-bound acyltransferase family.</text>
</comment>
<sequence length="475" mass="53991">MVFSSIFFLFAFLPLAILGYYGQYVLLGNRLRNLALLILSYLFYLFGAPGFILFLAGSTVFDYAMGRLMDRCERRKRWWLILSLLVNLGLLAWFKYANFMVAETAGYLARMGIDLSGWEAVALPVGISFFTFQKLSYTIDVYRGRCRPIASLIDFSMYVALFPQLVAGPIVRFRDIYGQIGSRVESWTLFYAGAVRFCWGLCKKVILADTCGRFADVIFSLSPGELDTAVAWMGALAYTLQIYLDFSAYSDMAIGLGMLFGFRFLENFNRPYSAVSLTDFWRRWHISLSRWFRDYLYIPMGGNRKGAARTYLNLTVVFLLCGFWHGANWTFVIWGAYHGLFLVIERIMGLRRIPENRLRGLRRLATLLVVVCGWVIFRCDDPGQAARFFTAMFTLTARDMPAAVAGLMDLKNTLLMLFAATTLILPSSGQDDGPLLDTRPFVAATVGIVLFMVLLPWCMAIMASGSQNPFIYYRF</sequence>
<keyword evidence="8 9" id="KW-0012">Acyltransferase</keyword>
<feature type="transmembrane region" description="Helical" evidence="10">
    <location>
        <begin position="331"/>
        <end position="348"/>
    </location>
</feature>
<evidence type="ECO:0000256" key="8">
    <source>
        <dbReference type="ARBA" id="ARBA00023315"/>
    </source>
</evidence>
<dbReference type="PIRSF" id="PIRSF500217">
    <property type="entry name" value="AlgI"/>
    <property type="match status" value="1"/>
</dbReference>
<feature type="transmembrane region" description="Helical" evidence="10">
    <location>
        <begin position="441"/>
        <end position="465"/>
    </location>
</feature>
<reference evidence="11 12" key="1">
    <citation type="submission" date="2019-11" db="EMBL/GenBank/DDBJ databases">
        <title>Comparative genomics of hydrocarbon-degrading Desulfosarcina strains.</title>
        <authorList>
            <person name="Watanabe M."/>
            <person name="Kojima H."/>
            <person name="Fukui M."/>
        </authorList>
    </citation>
    <scope>NUCLEOTIDE SEQUENCE [LARGE SCALE GENOMIC DNA]</scope>
    <source>
        <strain evidence="11 12">PL12</strain>
    </source>
</reference>
<feature type="transmembrane region" description="Helical" evidence="10">
    <location>
        <begin position="149"/>
        <end position="167"/>
    </location>
</feature>
<protein>
    <submittedName>
        <fullName evidence="11">Alginate O-acetyltransferase</fullName>
    </submittedName>
</protein>
<keyword evidence="4 9" id="KW-0808">Transferase</keyword>
<evidence type="ECO:0000256" key="6">
    <source>
        <dbReference type="ARBA" id="ARBA00022989"/>
    </source>
</evidence>
<dbReference type="OrthoDB" id="139172at2"/>
<keyword evidence="6 10" id="KW-1133">Transmembrane helix</keyword>
<evidence type="ECO:0000256" key="7">
    <source>
        <dbReference type="ARBA" id="ARBA00023136"/>
    </source>
</evidence>
<accession>A0A5K7YPC8</accession>
<feature type="transmembrane region" description="Helical" evidence="10">
    <location>
        <begin position="306"/>
        <end position="325"/>
    </location>
</feature>
<dbReference type="GO" id="GO:0005886">
    <property type="term" value="C:plasma membrane"/>
    <property type="evidence" value="ECO:0007669"/>
    <property type="project" value="UniProtKB-SubCell"/>
</dbReference>
<dbReference type="InterPro" id="IPR051085">
    <property type="entry name" value="MB_O-acyltransferase"/>
</dbReference>
<dbReference type="Proteomes" id="UP000427906">
    <property type="component" value="Chromosome"/>
</dbReference>
<gene>
    <name evidence="11" type="ORF">DSCA_03970</name>
</gene>
<evidence type="ECO:0000313" key="11">
    <source>
        <dbReference type="EMBL" id="BBO66467.1"/>
    </source>
</evidence>
<name>A0A5K7YPC8_9BACT</name>
<dbReference type="EMBL" id="AP021874">
    <property type="protein sequence ID" value="BBO66467.1"/>
    <property type="molecule type" value="Genomic_DNA"/>
</dbReference>
<feature type="transmembrane region" description="Helical" evidence="10">
    <location>
        <begin position="246"/>
        <end position="265"/>
    </location>
</feature>
<feature type="transmembrane region" description="Helical" evidence="10">
    <location>
        <begin position="116"/>
        <end position="137"/>
    </location>
</feature>
<feature type="transmembrane region" description="Helical" evidence="10">
    <location>
        <begin position="78"/>
        <end position="96"/>
    </location>
</feature>
<keyword evidence="12" id="KW-1185">Reference proteome</keyword>
<dbReference type="PANTHER" id="PTHR13285:SF23">
    <property type="entry name" value="TEICHOIC ACID D-ALANYLTRANSFERASE"/>
    <property type="match status" value="1"/>
</dbReference>
<dbReference type="PIRSF" id="PIRSF016636">
    <property type="entry name" value="AlgI_DltB"/>
    <property type="match status" value="1"/>
</dbReference>
<dbReference type="RefSeq" id="WP_155314830.1">
    <property type="nucleotide sequence ID" value="NZ_AP021874.1"/>
</dbReference>
<evidence type="ECO:0000256" key="10">
    <source>
        <dbReference type="SAM" id="Phobius"/>
    </source>
</evidence>
<dbReference type="GO" id="GO:0042121">
    <property type="term" value="P:alginic acid biosynthetic process"/>
    <property type="evidence" value="ECO:0007669"/>
    <property type="project" value="InterPro"/>
</dbReference>
<proteinExistence type="inferred from homology"/>
<dbReference type="InterPro" id="IPR024194">
    <property type="entry name" value="Ac/AlaTfrase_AlgI/DltB"/>
</dbReference>
<dbReference type="InterPro" id="IPR028362">
    <property type="entry name" value="AlgI"/>
</dbReference>
<dbReference type="AlphaFoldDB" id="A0A5K7YPC8"/>
<evidence type="ECO:0000256" key="5">
    <source>
        <dbReference type="ARBA" id="ARBA00022692"/>
    </source>
</evidence>
<dbReference type="Pfam" id="PF03062">
    <property type="entry name" value="MBOAT"/>
    <property type="match status" value="1"/>
</dbReference>
<dbReference type="KEGG" id="dalk:DSCA_03970"/>
<feature type="transmembrane region" description="Helical" evidence="10">
    <location>
        <begin position="412"/>
        <end position="429"/>
    </location>
</feature>
<evidence type="ECO:0000256" key="2">
    <source>
        <dbReference type="ARBA" id="ARBA00010323"/>
    </source>
</evidence>
<evidence type="ECO:0000313" key="12">
    <source>
        <dbReference type="Proteomes" id="UP000427906"/>
    </source>
</evidence>
<keyword evidence="7 9" id="KW-0472">Membrane</keyword>
<dbReference type="InterPro" id="IPR004299">
    <property type="entry name" value="MBOAT_fam"/>
</dbReference>
<organism evidence="11 12">
    <name type="scientific">Desulfosarcina alkanivorans</name>
    <dbReference type="NCBI Taxonomy" id="571177"/>
    <lineage>
        <taxon>Bacteria</taxon>
        <taxon>Pseudomonadati</taxon>
        <taxon>Thermodesulfobacteriota</taxon>
        <taxon>Desulfobacteria</taxon>
        <taxon>Desulfobacterales</taxon>
        <taxon>Desulfosarcinaceae</taxon>
        <taxon>Desulfosarcina</taxon>
    </lineage>
</organism>
<dbReference type="PANTHER" id="PTHR13285">
    <property type="entry name" value="ACYLTRANSFERASE"/>
    <property type="match status" value="1"/>
</dbReference>
<feature type="transmembrane region" description="Helical" evidence="10">
    <location>
        <begin position="34"/>
        <end position="57"/>
    </location>
</feature>
<evidence type="ECO:0000256" key="3">
    <source>
        <dbReference type="ARBA" id="ARBA00022475"/>
    </source>
</evidence>
<evidence type="ECO:0000256" key="1">
    <source>
        <dbReference type="ARBA" id="ARBA00004651"/>
    </source>
</evidence>
<dbReference type="GO" id="GO:0016746">
    <property type="term" value="F:acyltransferase activity"/>
    <property type="evidence" value="ECO:0007669"/>
    <property type="project" value="UniProtKB-KW"/>
</dbReference>
<evidence type="ECO:0000256" key="4">
    <source>
        <dbReference type="ARBA" id="ARBA00022679"/>
    </source>
</evidence>
<keyword evidence="3 9" id="KW-1003">Cell membrane</keyword>